<organism evidence="1 2">
    <name type="scientific">Brassica carinata</name>
    <name type="common">Ethiopian mustard</name>
    <name type="synonym">Abyssinian cabbage</name>
    <dbReference type="NCBI Taxonomy" id="52824"/>
    <lineage>
        <taxon>Eukaryota</taxon>
        <taxon>Viridiplantae</taxon>
        <taxon>Streptophyta</taxon>
        <taxon>Embryophyta</taxon>
        <taxon>Tracheophyta</taxon>
        <taxon>Spermatophyta</taxon>
        <taxon>Magnoliopsida</taxon>
        <taxon>eudicotyledons</taxon>
        <taxon>Gunneridae</taxon>
        <taxon>Pentapetalae</taxon>
        <taxon>rosids</taxon>
        <taxon>malvids</taxon>
        <taxon>Brassicales</taxon>
        <taxon>Brassicaceae</taxon>
        <taxon>Brassiceae</taxon>
        <taxon>Brassica</taxon>
    </lineage>
</organism>
<proteinExistence type="predicted"/>
<accession>A0A8X7U5D6</accession>
<dbReference type="Proteomes" id="UP000886595">
    <property type="component" value="Unassembled WGS sequence"/>
</dbReference>
<gene>
    <name evidence="1" type="ORF">Bca52824_072025</name>
</gene>
<dbReference type="AlphaFoldDB" id="A0A8X7U5D6"/>
<name>A0A8X7U5D6_BRACI</name>
<dbReference type="EMBL" id="JAAMPC010000014">
    <property type="protein sequence ID" value="KAG2264946.1"/>
    <property type="molecule type" value="Genomic_DNA"/>
</dbReference>
<sequence length="96" mass="11040">MSPISTDGGISWTIGYVFSVLESLPIESMNTFWWEGNKVLMNDEDIRDATQVEVVMYDLIVLPMVLMDLLVMNPVVEGLWEEVLMVEDLLEIMDFH</sequence>
<evidence type="ECO:0000313" key="2">
    <source>
        <dbReference type="Proteomes" id="UP000886595"/>
    </source>
</evidence>
<comment type="caution">
    <text evidence="1">The sequence shown here is derived from an EMBL/GenBank/DDBJ whole genome shotgun (WGS) entry which is preliminary data.</text>
</comment>
<keyword evidence="2" id="KW-1185">Reference proteome</keyword>
<evidence type="ECO:0000313" key="1">
    <source>
        <dbReference type="EMBL" id="KAG2264946.1"/>
    </source>
</evidence>
<protein>
    <submittedName>
        <fullName evidence="1">Uncharacterized protein</fullName>
    </submittedName>
</protein>
<reference evidence="1 2" key="1">
    <citation type="submission" date="2020-02" db="EMBL/GenBank/DDBJ databases">
        <authorList>
            <person name="Ma Q."/>
            <person name="Huang Y."/>
            <person name="Song X."/>
            <person name="Pei D."/>
        </authorList>
    </citation>
    <scope>NUCLEOTIDE SEQUENCE [LARGE SCALE GENOMIC DNA]</scope>
    <source>
        <strain evidence="1">Sxm20200214</strain>
        <tissue evidence="1">Leaf</tissue>
    </source>
</reference>